<dbReference type="EMBL" id="DAKRPA010000080">
    <property type="protein sequence ID" value="DAZ99620.1"/>
    <property type="molecule type" value="Genomic_DNA"/>
</dbReference>
<dbReference type="Proteomes" id="UP001146120">
    <property type="component" value="Unassembled WGS sequence"/>
</dbReference>
<gene>
    <name evidence="1" type="ORF">N0F65_001448</name>
</gene>
<organism evidence="1 2">
    <name type="scientific">Lagenidium giganteum</name>
    <dbReference type="NCBI Taxonomy" id="4803"/>
    <lineage>
        <taxon>Eukaryota</taxon>
        <taxon>Sar</taxon>
        <taxon>Stramenopiles</taxon>
        <taxon>Oomycota</taxon>
        <taxon>Peronosporomycetes</taxon>
        <taxon>Pythiales</taxon>
        <taxon>Pythiaceae</taxon>
    </lineage>
</organism>
<evidence type="ECO:0000313" key="2">
    <source>
        <dbReference type="Proteomes" id="UP001146120"/>
    </source>
</evidence>
<accession>A0AAV2YXC0</accession>
<name>A0AAV2YXC0_9STRA</name>
<protein>
    <submittedName>
        <fullName evidence="1">Uncharacterized protein</fullName>
    </submittedName>
</protein>
<comment type="caution">
    <text evidence="1">The sequence shown here is derived from an EMBL/GenBank/DDBJ whole genome shotgun (WGS) entry which is preliminary data.</text>
</comment>
<dbReference type="AlphaFoldDB" id="A0AAV2YXC0"/>
<reference evidence="1" key="2">
    <citation type="journal article" date="2023" name="Microbiol Resour">
        <title>Decontamination and Annotation of the Draft Genome Sequence of the Oomycete Lagenidium giganteum ARSEF 373.</title>
        <authorList>
            <person name="Morgan W.R."/>
            <person name="Tartar A."/>
        </authorList>
    </citation>
    <scope>NUCLEOTIDE SEQUENCE</scope>
    <source>
        <strain evidence="1">ARSEF 373</strain>
    </source>
</reference>
<proteinExistence type="predicted"/>
<evidence type="ECO:0000313" key="1">
    <source>
        <dbReference type="EMBL" id="DAZ99620.1"/>
    </source>
</evidence>
<reference evidence="1" key="1">
    <citation type="submission" date="2022-11" db="EMBL/GenBank/DDBJ databases">
        <authorList>
            <person name="Morgan W.R."/>
            <person name="Tartar A."/>
        </authorList>
    </citation>
    <scope>NUCLEOTIDE SEQUENCE</scope>
    <source>
        <strain evidence="1">ARSEF 373</strain>
    </source>
</reference>
<sequence length="106" mass="11978">MGSIVSNLCLVNNTNTGWYCEIGDDNHFVYISPQMNHTWSNLTLSRPMRGMCVNPRGTNATHMEMEKLILLPTFSAAIAGSTNVYEIQYFIDKWGTTKEWTLSLPS</sequence>
<keyword evidence="2" id="KW-1185">Reference proteome</keyword>